<evidence type="ECO:0000313" key="3">
    <source>
        <dbReference type="Proteomes" id="UP000033710"/>
    </source>
</evidence>
<reference evidence="2 3" key="1">
    <citation type="journal article" date="2014" name="BMC Genomics">
        <title>Comparative genomics of the major fungal agents of human and animal Sporotrichosis: Sporothrix schenckii and Sporothrix brasiliensis.</title>
        <authorList>
            <person name="Teixeira M.M."/>
            <person name="de Almeida L.G."/>
            <person name="Kubitschek-Barreira P."/>
            <person name="Alves F.L."/>
            <person name="Kioshima E.S."/>
            <person name="Abadio A.K."/>
            <person name="Fernandes L."/>
            <person name="Derengowski L.S."/>
            <person name="Ferreira K.S."/>
            <person name="Souza R.C."/>
            <person name="Ruiz J.C."/>
            <person name="de Andrade N.C."/>
            <person name="Paes H.C."/>
            <person name="Nicola A.M."/>
            <person name="Albuquerque P."/>
            <person name="Gerber A.L."/>
            <person name="Martins V.P."/>
            <person name="Peconick L.D."/>
            <person name="Neto A.V."/>
            <person name="Chaucanez C.B."/>
            <person name="Silva P.A."/>
            <person name="Cunha O.L."/>
            <person name="de Oliveira F.F."/>
            <person name="dos Santos T.C."/>
            <person name="Barros A.L."/>
            <person name="Soares M.A."/>
            <person name="de Oliveira L.M."/>
            <person name="Marini M.M."/>
            <person name="Villalobos-Duno H."/>
            <person name="Cunha M.M."/>
            <person name="de Hoog S."/>
            <person name="da Silveira J.F."/>
            <person name="Henrissat B."/>
            <person name="Nino-Vega G.A."/>
            <person name="Cisalpino P.S."/>
            <person name="Mora-Montes H.M."/>
            <person name="Almeida S.R."/>
            <person name="Stajich J.E."/>
            <person name="Lopes-Bezerra L.M."/>
            <person name="Vasconcelos A.T."/>
            <person name="Felipe M.S."/>
        </authorList>
    </citation>
    <scope>NUCLEOTIDE SEQUENCE [LARGE SCALE GENOMIC DNA]</scope>
    <source>
        <strain evidence="2 3">1099-18</strain>
    </source>
</reference>
<dbReference type="Proteomes" id="UP000033710">
    <property type="component" value="Unassembled WGS sequence"/>
</dbReference>
<dbReference type="GeneID" id="27671851"/>
<name>A0A0F2M6L2_SPOSC</name>
<sequence length="135" mass="15779">MLSSWSVVYFAEWRGKERREGEGNERAGKERVEESWIGSNRRLERRRLPSFPQCAVERKFYREGKSARWVGTTPLTTPRVHYPFSRLQRLAPFAQQPSYAGEESERSQIQPRKRAPHPGSFSSEVRVTRVSAFVH</sequence>
<proteinExistence type="predicted"/>
<dbReference type="KEGG" id="ssck:SPSK_10011"/>
<comment type="caution">
    <text evidence="2">The sequence shown here is derived from an EMBL/GenBank/DDBJ whole genome shotgun (WGS) entry which is preliminary data.</text>
</comment>
<accession>A0A0F2M6L2</accession>
<evidence type="ECO:0000256" key="1">
    <source>
        <dbReference type="SAM" id="MobiDB-lite"/>
    </source>
</evidence>
<organism evidence="2 3">
    <name type="scientific">Sporothrix schenckii 1099-18</name>
    <dbReference type="NCBI Taxonomy" id="1397361"/>
    <lineage>
        <taxon>Eukaryota</taxon>
        <taxon>Fungi</taxon>
        <taxon>Dikarya</taxon>
        <taxon>Ascomycota</taxon>
        <taxon>Pezizomycotina</taxon>
        <taxon>Sordariomycetes</taxon>
        <taxon>Sordariomycetidae</taxon>
        <taxon>Ophiostomatales</taxon>
        <taxon>Ophiostomataceae</taxon>
        <taxon>Sporothrix</taxon>
    </lineage>
</organism>
<gene>
    <name evidence="2" type="ORF">SPSK_10011</name>
</gene>
<dbReference type="RefSeq" id="XP_016587933.1">
    <property type="nucleotide sequence ID" value="XM_016736574.1"/>
</dbReference>
<feature type="region of interest" description="Disordered" evidence="1">
    <location>
        <begin position="95"/>
        <end position="135"/>
    </location>
</feature>
<dbReference type="AlphaFoldDB" id="A0A0F2M6L2"/>
<dbReference type="EMBL" id="AXCR01000007">
    <property type="protein sequence ID" value="KJR85257.1"/>
    <property type="molecule type" value="Genomic_DNA"/>
</dbReference>
<protein>
    <submittedName>
        <fullName evidence="2">Uncharacterized protein</fullName>
    </submittedName>
</protein>
<dbReference type="VEuPathDB" id="FungiDB:SPSK_10011"/>
<evidence type="ECO:0000313" key="2">
    <source>
        <dbReference type="EMBL" id="KJR85257.1"/>
    </source>
</evidence>
<reference evidence="2 3" key="2">
    <citation type="journal article" date="2015" name="Eukaryot. Cell">
        <title>Asexual propagation of a virulent clone complex in a human and feline outbreak of sporotrichosis.</title>
        <authorList>
            <person name="Teixeira Mde M."/>
            <person name="Rodrigues A.M."/>
            <person name="Tsui C.K."/>
            <person name="de Almeida L.G."/>
            <person name="Van Diepeningen A.D."/>
            <person name="van den Ende B.G."/>
            <person name="Fernandes G.F."/>
            <person name="Kano R."/>
            <person name="Hamelin R.C."/>
            <person name="Lopes-Bezerra L.M."/>
            <person name="Vasconcelos A.T."/>
            <person name="de Hoog S."/>
            <person name="de Camargo Z.P."/>
            <person name="Felipe M.S."/>
        </authorList>
    </citation>
    <scope>NUCLEOTIDE SEQUENCE [LARGE SCALE GENOMIC DNA]</scope>
    <source>
        <strain evidence="2 3">1099-18</strain>
    </source>
</reference>